<dbReference type="InterPro" id="IPR001633">
    <property type="entry name" value="EAL_dom"/>
</dbReference>
<dbReference type="PROSITE" id="PS50112">
    <property type="entry name" value="PAS"/>
    <property type="match status" value="2"/>
</dbReference>
<dbReference type="InterPro" id="IPR052155">
    <property type="entry name" value="Biofilm_reg_signaling"/>
</dbReference>
<feature type="domain" description="PAS" evidence="1">
    <location>
        <begin position="151"/>
        <end position="225"/>
    </location>
</feature>
<dbReference type="Gene3D" id="3.30.70.270">
    <property type="match status" value="1"/>
</dbReference>
<evidence type="ECO:0000259" key="1">
    <source>
        <dbReference type="PROSITE" id="PS50112"/>
    </source>
</evidence>
<dbReference type="InterPro" id="IPR029787">
    <property type="entry name" value="Nucleotide_cyclase"/>
</dbReference>
<gene>
    <name evidence="4" type="ORF">WG219_16155</name>
</gene>
<dbReference type="NCBIfam" id="TIGR00254">
    <property type="entry name" value="GGDEF"/>
    <property type="match status" value="1"/>
</dbReference>
<dbReference type="SMART" id="SM00091">
    <property type="entry name" value="PAS"/>
    <property type="match status" value="2"/>
</dbReference>
<dbReference type="PANTHER" id="PTHR44757:SF2">
    <property type="entry name" value="BIOFILM ARCHITECTURE MAINTENANCE PROTEIN MBAA"/>
    <property type="match status" value="1"/>
</dbReference>
<reference evidence="4 5" key="1">
    <citation type="submission" date="2024-03" db="EMBL/GenBank/DDBJ databases">
        <title>Complete genome of BD2.</title>
        <authorList>
            <person name="Cao G."/>
        </authorList>
    </citation>
    <scope>NUCLEOTIDE SEQUENCE [LARGE SCALE GENOMIC DNA]</scope>
    <source>
        <strain evidence="4 5">BD2</strain>
    </source>
</reference>
<dbReference type="SUPFAM" id="SSF55073">
    <property type="entry name" value="Nucleotide cyclase"/>
    <property type="match status" value="1"/>
</dbReference>
<feature type="domain" description="EAL" evidence="2">
    <location>
        <begin position="451"/>
        <end position="705"/>
    </location>
</feature>
<dbReference type="CDD" id="cd01948">
    <property type="entry name" value="EAL"/>
    <property type="match status" value="1"/>
</dbReference>
<dbReference type="SMART" id="SM00267">
    <property type="entry name" value="GGDEF"/>
    <property type="match status" value="1"/>
</dbReference>
<dbReference type="NCBIfam" id="TIGR00229">
    <property type="entry name" value="sensory_box"/>
    <property type="match status" value="2"/>
</dbReference>
<keyword evidence="5" id="KW-1185">Reference proteome</keyword>
<dbReference type="Proteomes" id="UP001476583">
    <property type="component" value="Chromosome"/>
</dbReference>
<dbReference type="Pfam" id="PF00989">
    <property type="entry name" value="PAS"/>
    <property type="match status" value="2"/>
</dbReference>
<dbReference type="SMART" id="SM00052">
    <property type="entry name" value="EAL"/>
    <property type="match status" value="1"/>
</dbReference>
<dbReference type="Gene3D" id="3.30.450.20">
    <property type="entry name" value="PAS domain"/>
    <property type="match status" value="2"/>
</dbReference>
<evidence type="ECO:0000259" key="2">
    <source>
        <dbReference type="PROSITE" id="PS50883"/>
    </source>
</evidence>
<dbReference type="Pfam" id="PF00990">
    <property type="entry name" value="GGDEF"/>
    <property type="match status" value="1"/>
</dbReference>
<dbReference type="PANTHER" id="PTHR44757">
    <property type="entry name" value="DIGUANYLATE CYCLASE DGCP"/>
    <property type="match status" value="1"/>
</dbReference>
<dbReference type="CDD" id="cd00130">
    <property type="entry name" value="PAS"/>
    <property type="match status" value="2"/>
</dbReference>
<dbReference type="InterPro" id="IPR035919">
    <property type="entry name" value="EAL_sf"/>
</dbReference>
<dbReference type="Gene3D" id="3.20.20.450">
    <property type="entry name" value="EAL domain"/>
    <property type="match status" value="1"/>
</dbReference>
<feature type="domain" description="GGDEF" evidence="3">
    <location>
        <begin position="309"/>
        <end position="442"/>
    </location>
</feature>
<proteinExistence type="predicted"/>
<dbReference type="PROSITE" id="PS50887">
    <property type="entry name" value="GGDEF"/>
    <property type="match status" value="1"/>
</dbReference>
<dbReference type="EMBL" id="CP148074">
    <property type="protein sequence ID" value="WXL24829.1"/>
    <property type="molecule type" value="Genomic_DNA"/>
</dbReference>
<dbReference type="SUPFAM" id="SSF55785">
    <property type="entry name" value="PYP-like sensor domain (PAS domain)"/>
    <property type="match status" value="2"/>
</dbReference>
<dbReference type="Pfam" id="PF00563">
    <property type="entry name" value="EAL"/>
    <property type="match status" value="1"/>
</dbReference>
<organism evidence="4 5">
    <name type="scientific">Ectopseudomonas mendocina</name>
    <name type="common">Pseudomonas mendocina</name>
    <dbReference type="NCBI Taxonomy" id="300"/>
    <lineage>
        <taxon>Bacteria</taxon>
        <taxon>Pseudomonadati</taxon>
        <taxon>Pseudomonadota</taxon>
        <taxon>Gammaproteobacteria</taxon>
        <taxon>Pseudomonadales</taxon>
        <taxon>Pseudomonadaceae</taxon>
        <taxon>Ectopseudomonas</taxon>
    </lineage>
</organism>
<evidence type="ECO:0000313" key="4">
    <source>
        <dbReference type="EMBL" id="WXL24829.1"/>
    </source>
</evidence>
<name>A0ABZ2RL37_ECTME</name>
<evidence type="ECO:0000313" key="5">
    <source>
        <dbReference type="Proteomes" id="UP001476583"/>
    </source>
</evidence>
<sequence length="711" mass="79567">MPSSNLLGSSSVEELDIEQLRTAFGLQSAILEAAADGIIAIDERGQIKLFNAGAEKLFCYSAEQVLGRNISCLMPENYASKHDGYMSNYHHSGHAKIIGTGRDVEGLKSTGVVFPMHLSVGRADTPIGRLYVGICHDLSDYKNALSKLHLAEQRYREIVESQTELIIRLDSALRLTFINPAMGRLFREERTERLLGMSFLELIHNDDRILVKRLFDKVDDATEQDVRTLLTRMSPADGGTRWIEWRVRQLHEGEHLGSWEFQGFGVDVTDQMLAKEQIAYMAAHDSLTGLLNRQGFSDELSVRLSKEGYRCGIILLNLDCFDIINETHSHTAGDVALKMAADRIYHSLAKGDLCARLNADEFIVLLDGMERAEDLGAVSHRLQSRLSEPYYIEKQNYNLTACAGISICPENGATSEMLMRRAQAALREAKSRGRHELMFFSDDLEERTKSAAELELGIHQALENDLFTLVYQPKIDLKNDRLQGLEALIRWHHPEWGAVSPARFIPFAETNGLIVRIGQWVFENACKQWREWVDAGLDVPQIAVNISTRQLESWGFKEVMMSTLQTYSVPVSAIELEITEGAALNHTEEQMQLILALHAEGFSIAIDDFGTGYSSLSQLATLPASTLKIDRAFVSKILPDTVSEPVIEAIIALGHSLDMKVVAEGVENQAQRDFLRDRGCDIAQGYWYSRPLPPESVKSILIAGAERHSLH</sequence>
<dbReference type="InterPro" id="IPR035965">
    <property type="entry name" value="PAS-like_dom_sf"/>
</dbReference>
<protein>
    <submittedName>
        <fullName evidence="4">EAL domain-containing protein</fullName>
    </submittedName>
</protein>
<evidence type="ECO:0000259" key="3">
    <source>
        <dbReference type="PROSITE" id="PS50887"/>
    </source>
</evidence>
<dbReference type="SUPFAM" id="SSF141868">
    <property type="entry name" value="EAL domain-like"/>
    <property type="match status" value="1"/>
</dbReference>
<dbReference type="CDD" id="cd01949">
    <property type="entry name" value="GGDEF"/>
    <property type="match status" value="1"/>
</dbReference>
<dbReference type="InterPro" id="IPR013767">
    <property type="entry name" value="PAS_fold"/>
</dbReference>
<dbReference type="InterPro" id="IPR000014">
    <property type="entry name" value="PAS"/>
</dbReference>
<dbReference type="InterPro" id="IPR000160">
    <property type="entry name" value="GGDEF_dom"/>
</dbReference>
<accession>A0ABZ2RL37</accession>
<feature type="domain" description="PAS" evidence="1">
    <location>
        <begin position="30"/>
        <end position="77"/>
    </location>
</feature>
<dbReference type="InterPro" id="IPR043128">
    <property type="entry name" value="Rev_trsase/Diguanyl_cyclase"/>
</dbReference>
<dbReference type="PROSITE" id="PS50883">
    <property type="entry name" value="EAL"/>
    <property type="match status" value="1"/>
</dbReference>